<protein>
    <submittedName>
        <fullName evidence="2">Uncharacterized protein</fullName>
    </submittedName>
</protein>
<sequence length="91" mass="10029">GGHARRAPGCARSALRIARRRAAPGLHGHPRARPAAQDQDLYRREYPRDAAAGAGHRAFADRQGAARGRPASETLKYRKGKTRMVKVYEID</sequence>
<feature type="region of interest" description="Disordered" evidence="1">
    <location>
        <begin position="21"/>
        <end position="74"/>
    </location>
</feature>
<evidence type="ECO:0000256" key="1">
    <source>
        <dbReference type="SAM" id="MobiDB-lite"/>
    </source>
</evidence>
<name>A0A699XE98_TANCI</name>
<comment type="caution">
    <text evidence="2">The sequence shown here is derived from an EMBL/GenBank/DDBJ whole genome shotgun (WGS) entry which is preliminary data.</text>
</comment>
<reference evidence="2" key="1">
    <citation type="journal article" date="2019" name="Sci. Rep.">
        <title>Draft genome of Tanacetum cinerariifolium, the natural source of mosquito coil.</title>
        <authorList>
            <person name="Yamashiro T."/>
            <person name="Shiraishi A."/>
            <person name="Satake H."/>
            <person name="Nakayama K."/>
        </authorList>
    </citation>
    <scope>NUCLEOTIDE SEQUENCE</scope>
</reference>
<gene>
    <name evidence="2" type="ORF">Tci_928165</name>
</gene>
<proteinExistence type="predicted"/>
<feature type="non-terminal residue" evidence="2">
    <location>
        <position position="91"/>
    </location>
</feature>
<dbReference type="EMBL" id="BKCJ011826482">
    <property type="protein sequence ID" value="GFD56196.1"/>
    <property type="molecule type" value="Genomic_DNA"/>
</dbReference>
<dbReference type="AlphaFoldDB" id="A0A699XE98"/>
<organism evidence="2">
    <name type="scientific">Tanacetum cinerariifolium</name>
    <name type="common">Dalmatian daisy</name>
    <name type="synonym">Chrysanthemum cinerariifolium</name>
    <dbReference type="NCBI Taxonomy" id="118510"/>
    <lineage>
        <taxon>Eukaryota</taxon>
        <taxon>Viridiplantae</taxon>
        <taxon>Streptophyta</taxon>
        <taxon>Embryophyta</taxon>
        <taxon>Tracheophyta</taxon>
        <taxon>Spermatophyta</taxon>
        <taxon>Magnoliopsida</taxon>
        <taxon>eudicotyledons</taxon>
        <taxon>Gunneridae</taxon>
        <taxon>Pentapetalae</taxon>
        <taxon>asterids</taxon>
        <taxon>campanulids</taxon>
        <taxon>Asterales</taxon>
        <taxon>Asteraceae</taxon>
        <taxon>Asteroideae</taxon>
        <taxon>Anthemideae</taxon>
        <taxon>Anthemidinae</taxon>
        <taxon>Tanacetum</taxon>
    </lineage>
</organism>
<accession>A0A699XE98</accession>
<evidence type="ECO:0000313" key="2">
    <source>
        <dbReference type="EMBL" id="GFD56196.1"/>
    </source>
</evidence>
<feature type="compositionally biased region" description="Basic residues" evidence="1">
    <location>
        <begin position="21"/>
        <end position="32"/>
    </location>
</feature>
<feature type="non-terminal residue" evidence="2">
    <location>
        <position position="1"/>
    </location>
</feature>